<evidence type="ECO:0000256" key="5">
    <source>
        <dbReference type="ARBA" id="ARBA00023136"/>
    </source>
</evidence>
<dbReference type="GO" id="GO:0006886">
    <property type="term" value="P:intracellular protein transport"/>
    <property type="evidence" value="ECO:0007669"/>
    <property type="project" value="TreeGrafter"/>
</dbReference>
<comment type="function">
    <text evidence="6">Plays a role in vesicular protein sorting.</text>
</comment>
<dbReference type="InterPro" id="IPR005378">
    <property type="entry name" value="Vps35"/>
</dbReference>
<comment type="subcellular location">
    <subcellularLocation>
        <location evidence="1">Membrane</location>
        <topology evidence="1">Peripheral membrane protein</topology>
    </subcellularLocation>
</comment>
<dbReference type="InterPro" id="IPR042491">
    <property type="entry name" value="Vps35_C"/>
</dbReference>
<keyword evidence="4 6" id="KW-0653">Protein transport</keyword>
<evidence type="ECO:0000256" key="2">
    <source>
        <dbReference type="ARBA" id="ARBA00006536"/>
    </source>
</evidence>
<dbReference type="OrthoDB" id="10258141at2759"/>
<protein>
    <recommendedName>
        <fullName evidence="6">Vacuolar protein sorting-associated protein 35</fullName>
    </recommendedName>
</protein>
<keyword evidence="9" id="KW-1185">Reference proteome</keyword>
<evidence type="ECO:0000256" key="4">
    <source>
        <dbReference type="ARBA" id="ARBA00022927"/>
    </source>
</evidence>
<evidence type="ECO:0000256" key="3">
    <source>
        <dbReference type="ARBA" id="ARBA00022448"/>
    </source>
</evidence>
<reference evidence="8 9" key="1">
    <citation type="submission" date="2016-02" db="EMBL/GenBank/DDBJ databases">
        <title>Comparative genomic and transcriptomic foundation for Pichia pastoris.</title>
        <authorList>
            <person name="Love K.R."/>
            <person name="Shah K.A."/>
            <person name="Whittaker C.A."/>
            <person name="Wu J."/>
            <person name="Bartlett M.C."/>
            <person name="Ma D."/>
            <person name="Leeson R.L."/>
            <person name="Priest M."/>
            <person name="Young S.K."/>
            <person name="Love J.C."/>
        </authorList>
    </citation>
    <scope>NUCLEOTIDE SEQUENCE [LARGE SCALE GENOMIC DNA]</scope>
    <source>
        <strain evidence="8 9">ATCC 28485</strain>
    </source>
</reference>
<dbReference type="PIRSF" id="PIRSF009375">
    <property type="entry name" value="Retromer_Vps35"/>
    <property type="match status" value="1"/>
</dbReference>
<comment type="similarity">
    <text evidence="2 6">Belongs to the VPS35 family.</text>
</comment>
<evidence type="ECO:0000256" key="1">
    <source>
        <dbReference type="ARBA" id="ARBA00004170"/>
    </source>
</evidence>
<dbReference type="Pfam" id="PF03635">
    <property type="entry name" value="Vps35"/>
    <property type="match status" value="1"/>
</dbReference>
<evidence type="ECO:0000313" key="9">
    <source>
        <dbReference type="Proteomes" id="UP000094565"/>
    </source>
</evidence>
<feature type="region of interest" description="Disordered" evidence="7">
    <location>
        <begin position="319"/>
        <end position="339"/>
    </location>
</feature>
<accession>A0A1B2JH04</accession>
<evidence type="ECO:0000313" key="8">
    <source>
        <dbReference type="EMBL" id="ANZ77088.1"/>
    </source>
</evidence>
<dbReference type="PANTHER" id="PTHR11099:SF0">
    <property type="entry name" value="VACUOLAR PROTEIN SORTING-ASSOCIATED PROTEIN 35"/>
    <property type="match status" value="1"/>
</dbReference>
<dbReference type="Gene3D" id="1.25.40.660">
    <property type="entry name" value="Vacuolar protein sorting-associated protein 35, helical subcomplex Vps35-C"/>
    <property type="match status" value="1"/>
</dbReference>
<dbReference type="GO" id="GO:0042147">
    <property type="term" value="P:retrograde transport, endosome to Golgi"/>
    <property type="evidence" value="ECO:0007669"/>
    <property type="project" value="InterPro"/>
</dbReference>
<dbReference type="GO" id="GO:0005829">
    <property type="term" value="C:cytosol"/>
    <property type="evidence" value="ECO:0007669"/>
    <property type="project" value="GOC"/>
</dbReference>
<feature type="compositionally biased region" description="Basic and acidic residues" evidence="7">
    <location>
        <begin position="319"/>
        <end position="336"/>
    </location>
</feature>
<organism evidence="8 9">
    <name type="scientific">Komagataella pastoris</name>
    <name type="common">Yeast</name>
    <name type="synonym">Pichia pastoris</name>
    <dbReference type="NCBI Taxonomy" id="4922"/>
    <lineage>
        <taxon>Eukaryota</taxon>
        <taxon>Fungi</taxon>
        <taxon>Dikarya</taxon>
        <taxon>Ascomycota</taxon>
        <taxon>Saccharomycotina</taxon>
        <taxon>Pichiomycetes</taxon>
        <taxon>Pichiales</taxon>
        <taxon>Pichiaceae</taxon>
        <taxon>Komagataella</taxon>
    </lineage>
</organism>
<sequence>MNQAPDSKTLEDSLLIVKQQITLMRKCLDNKTPQFMDALKHASTFLSELRTNKLSPKLYYELYVLVFDGLTYLSDFLKESHQTNHLADLYELVQYAGNIVPRLYLMITIGSVYMSIENAPKLEIMKDMLEMSAGVQDPIRGLFLRYYLSQKTKELLPTETESDLKETIQFTITNFIEMNKLWVRLKHQGHSSERERRLKERKELQILVGSNLVRISQLDQIDKFYYKESILPKVLEQIVQCKDSLAQEYLLDVIIQVFPDEFHLLTLDDFLQSTLHLSEGFSMNKILVTLINRLIDFQKREPANVKVIISELSTLSLQKDDHEENHTEEKDSEKTEPQVSSNLFEKFYNYSHLLVENKPDLNFKDLSLILEAICKLSLSYYPQDYENINKVFGFALALIQQTTQHLEIWEPLLKTPICYKFDPKLVLSLDDNYKQFANALPTAVQSANALYILEKFLEQDVRLSTVEEVKTLYELLAVWFTSKDSSDSNTNSLLFGTESSKNESDESPEVVSQYEALAKSIHLIHHTNPYKHFELLEIAKSFMLKSGSRVRYTYPTLLFSVIKLIRKLTIIKKLNALKLKQFCQFFSATNAELLTLISNGTLQSQGGVLAQTCMNLNLSMALILDQSTHIDLSYEFFINSFVIYEESIVDSRLQFQCLLSIIGTLHKCRNIVNGNGDNFDALISKTALYGSKLLKKTDQCRAVYLASHLWWIIEELDEEDEIESETAKPNEDELQVVIKTDNKKVLECLQKSLRIADSCLETNVSLELFVEILSRSLYFFIHGNELITIKYLNGLIELIQNSIQSIGEENTSIDTPTKHFQRTLEYIRQQAQIDSRFEEIKDR</sequence>
<proteinExistence type="inferred from homology"/>
<name>A0A1B2JH04_PICPA</name>
<dbReference type="AlphaFoldDB" id="A0A1B2JH04"/>
<keyword evidence="5" id="KW-0472">Membrane</keyword>
<evidence type="ECO:0000256" key="7">
    <source>
        <dbReference type="SAM" id="MobiDB-lite"/>
    </source>
</evidence>
<evidence type="ECO:0000256" key="6">
    <source>
        <dbReference type="PIRNR" id="PIRNR009375"/>
    </source>
</evidence>
<dbReference type="GO" id="GO:0030906">
    <property type="term" value="C:retromer, cargo-selective complex"/>
    <property type="evidence" value="ECO:0007669"/>
    <property type="project" value="InterPro"/>
</dbReference>
<dbReference type="GO" id="GO:0005770">
    <property type="term" value="C:late endosome"/>
    <property type="evidence" value="ECO:0007669"/>
    <property type="project" value="TreeGrafter"/>
</dbReference>
<keyword evidence="3 6" id="KW-0813">Transport</keyword>
<gene>
    <name evidence="8" type="primary">VPS35</name>
    <name evidence="8" type="ORF">ATY40_BA7504059</name>
</gene>
<dbReference type="Proteomes" id="UP000094565">
    <property type="component" value="Chromosome 3"/>
</dbReference>
<dbReference type="EMBL" id="CP014586">
    <property type="protein sequence ID" value="ANZ77088.1"/>
    <property type="molecule type" value="Genomic_DNA"/>
</dbReference>
<dbReference type="PANTHER" id="PTHR11099">
    <property type="entry name" value="VACUOLAR SORTING PROTEIN 35"/>
    <property type="match status" value="1"/>
</dbReference>